<dbReference type="InterPro" id="IPR029058">
    <property type="entry name" value="AB_hydrolase_fold"/>
</dbReference>
<dbReference type="Proteomes" id="UP001610444">
    <property type="component" value="Unassembled WGS sequence"/>
</dbReference>
<organism evidence="1 2">
    <name type="scientific">Aspergillus pseudodeflectus</name>
    <dbReference type="NCBI Taxonomy" id="176178"/>
    <lineage>
        <taxon>Eukaryota</taxon>
        <taxon>Fungi</taxon>
        <taxon>Dikarya</taxon>
        <taxon>Ascomycota</taxon>
        <taxon>Pezizomycotina</taxon>
        <taxon>Eurotiomycetes</taxon>
        <taxon>Eurotiomycetidae</taxon>
        <taxon>Eurotiales</taxon>
        <taxon>Aspergillaceae</taxon>
        <taxon>Aspergillus</taxon>
        <taxon>Aspergillus subgen. Nidulantes</taxon>
    </lineage>
</organism>
<dbReference type="GeneID" id="98163389"/>
<name>A0ABR4K3X5_9EURO</name>
<evidence type="ECO:0000313" key="1">
    <source>
        <dbReference type="EMBL" id="KAL2847026.1"/>
    </source>
</evidence>
<dbReference type="SUPFAM" id="SSF53474">
    <property type="entry name" value="alpha/beta-Hydrolases"/>
    <property type="match status" value="1"/>
</dbReference>
<proteinExistence type="predicted"/>
<gene>
    <name evidence="1" type="ORF">BJX68DRAFT_276927</name>
</gene>
<evidence type="ECO:0000313" key="2">
    <source>
        <dbReference type="Proteomes" id="UP001610444"/>
    </source>
</evidence>
<reference evidence="1 2" key="1">
    <citation type="submission" date="2024-07" db="EMBL/GenBank/DDBJ databases">
        <title>Section-level genome sequencing and comparative genomics of Aspergillus sections Usti and Cavernicolus.</title>
        <authorList>
            <consortium name="Lawrence Berkeley National Laboratory"/>
            <person name="Nybo J.L."/>
            <person name="Vesth T.C."/>
            <person name="Theobald S."/>
            <person name="Frisvad J.C."/>
            <person name="Larsen T.O."/>
            <person name="Kjaerboelling I."/>
            <person name="Rothschild-Mancinelli K."/>
            <person name="Lyhne E.K."/>
            <person name="Kogle M.E."/>
            <person name="Barry K."/>
            <person name="Clum A."/>
            <person name="Na H."/>
            <person name="Ledsgaard L."/>
            <person name="Lin J."/>
            <person name="Lipzen A."/>
            <person name="Kuo A."/>
            <person name="Riley R."/>
            <person name="Mondo S."/>
            <person name="LaButti K."/>
            <person name="Haridas S."/>
            <person name="Pangalinan J."/>
            <person name="Salamov A.A."/>
            <person name="Simmons B.A."/>
            <person name="Magnuson J.K."/>
            <person name="Chen J."/>
            <person name="Drula E."/>
            <person name="Henrissat B."/>
            <person name="Wiebenga A."/>
            <person name="Lubbers R.J."/>
            <person name="Gomes A.C."/>
            <person name="Macurrencykelacurrency M.R."/>
            <person name="Stajich J."/>
            <person name="Grigoriev I.V."/>
            <person name="Mortensen U.H."/>
            <person name="De vries R.P."/>
            <person name="Baker S.E."/>
            <person name="Andersen M.R."/>
        </authorList>
    </citation>
    <scope>NUCLEOTIDE SEQUENCE [LARGE SCALE GENOMIC DNA]</scope>
    <source>
        <strain evidence="1 2">CBS 756.74</strain>
    </source>
</reference>
<dbReference type="RefSeq" id="XP_070897473.1">
    <property type="nucleotide sequence ID" value="XM_071048225.1"/>
</dbReference>
<dbReference type="EMBL" id="JBFXLR010000030">
    <property type="protein sequence ID" value="KAL2847026.1"/>
    <property type="molecule type" value="Genomic_DNA"/>
</dbReference>
<sequence length="316" mass="33552">MTLGTTAIVFIRLSATKVTGGTSSLLISPGGPGGSGIDAVLSQGVDPTQIGQGQHNIVGFDPRGISRSGPVVDSWPDYPEGRAQFEQMHYPEISNAWSYGTVLGATFTHLFPGYVGRMVLDGQAQCSSWGLSVSTISARLEKLLHDLRYPPIPITPSDLCPLPMLATYSDFKQSFPNLATILSGLEQGNTATYSAAVTKGATPASPCNYAINSSTIIQDINTLIKCVDGAGASKLSTLSEFEEYIAFFNQQSTFCGDVWPNNANGVACRSFDGFPPKPGSLSGSILKTRHTANPILFVTTEVDPIAPKRECVCSFT</sequence>
<keyword evidence="2" id="KW-1185">Reference proteome</keyword>
<protein>
    <submittedName>
        <fullName evidence="1">Uncharacterized protein</fullName>
    </submittedName>
</protein>
<accession>A0ABR4K3X5</accession>
<comment type="caution">
    <text evidence="1">The sequence shown here is derived from an EMBL/GenBank/DDBJ whole genome shotgun (WGS) entry which is preliminary data.</text>
</comment>